<sequence>MLQHHARQLRVPGLRGAGQPLLEDFAGGGVLARAGAAGLRHVVGKGVGRQAAVERLLQMVDGLQADPRAARFVAGGEAPAAHFHVAPVGQLDLAHAARAQRDDGAGLAVVRAQHRGMAVRFQRHDRVAGIGGNELRCPLFVVHAGQSEADGNRCTRRGGQAGVVERLGDCCVHGCPGARNAVHQAGRTAGAFGDGCGLAGMAGVVEAGQARAGAAAAAVYADEKFDHGCPGALSPGSPVGTGLLLADAVLAHAVALVRDQARTAQLDGVGSLGRDDHAERPAQVDGGKRRHGAAFGDRRAVRLAGVGRSAGEDGRDEGGKYGACDGVAHDGGAPGDQRQKSGAERRFDFARSADNVIMNPMRCYPWRRRAHDQIPGNQKYQGRCTAALPGSGGPDGRRRRHGAVGPHHVRHHHRQRPAVPRPDRQFLLLRLPGQAFRRAVQARGRRLLVPHRRRHAVGSRNSRSDGQRRHQHVYFCGRRGRGHARRAAPGHHHPGGHALHADRHVGLSGARVAARQPHRVFRHPVQDLLRKIQAAAAGAAAPRAFAAKIGDAHSQGFHVHAILQPETIAVLHRARPALPVHERTPPRSAGAPAIPDNCKLGYIFNPKLTVEELLLTICDEFGVQLPPQGAGAVSVKESVGRSAGAAAPAHQPGNQRAQAAADYPDRPARAAHHAGPARAGTAGAARDRALPPRFAVRAGNHGLCRAPAGRGGRGGDRAVSAPFDGPGAPPDQGRAAPHQPAVRPRAAGRLRGKPAAGIAHDLAAGGGGSVCRRRCGRGRPGGGSGRALAAGRGGRGRRRGAGRAAVAVCRTRPGRCCARAAAGSRCGGTGQAGASTCSAGPGCHRHGCHECHDCHESCDCYGRHECHDCHECHECYGRHDCQGGPDRIGRGRQGGGAAPAGRPVGPAADRQRSVRGRCAPEFALPADQGRVGRAAPARSPGRAHLARQPGDTGLRAADRAGRAGRHHHRRQRQARAHRARRPGRAPGWRVHHVLARAQRLARPGGGRGPRSRRRLAGRPPGANVRTGSAGVQPAARRGAAQAPARVPGAVPAQGGRRSRSENFYPAVSAGRGAGTALVAERQLGHSPTIHAPTLQAGAQAATGARLKRPVVLALAGMAVAIAVLLALVLRPPAPSAVPAVATAPSGSTEANVPNVPNVPNGPAAPAAPASPPAPAATPAAAATAALPAPVAALPPPVATSVTPVTQSTARTEPAAAPALPTVAGAAAKPSASPAAAAKSEEPVLNLRELPEPIQRAIPQVAVGGYIYSKNPADRLLLVDKILRREGEEVAPGLLLEKLHPKEAVFSFKGYRYRLRHRQRAQHLHDGAGVPVADPAGQRPPARGRVPARRTALSLPARLRPGCGVAAYNAGSSNAMLQGDSVMHQHSSTPLHHVLGVIGTSGSGKTTLLEFLIGQLAARGLKVNVIKHSHHDLELEPPGKDSARLRMAGAAEVMVASPFRFAIVHELRGAPEPALEDQLARLSPADITLLEGFKKYPIDKLEVYRRDQGRDPLYPLDAHVIAVASDLPRPADLPDSTAWLDLNAPLAGYALKEVIMDVTSIAQTATTIAETGNKQAVGIAVLKKAQDIQASSASALIEAIPPVPSAPRLPAHLAPASLPPHPTPKNATAWPRPARTTAPRPTVRTAAPARRKPTMPRSNGSTFPRAPANRPAARRRRPPSKPPRLADTDTDTGATGAAAHHGRGSGLARSPSSPVSRAQAGRRLARSPYREFPGSGRLGMACAATAAARLSAQSAWRGTGPRFGARIFRIPSAARAQPGAVHGTVAGVRAPVLGRRGRPPAQRPAADHARPRDARPAVRARAAGAGRLAAATAAGKCVHLRQVSSRRHDRSRIHGGAGRAHRLRAATRYQQPVREPVQPRRGCAGGAGRHPPRHGGRAAPGRTPGHAAGRDRSPWRGSRGTGVGAVPARAGPLRRGADADRMGHRYPAAGRAAGGGGPGSRDAGAPCGRAAGACRTCRTCRTCRIGVRAGRPTSHGPGHRPAAVCRSADRRARNSAGAGIAACASRQCPPAGALSRQPGRHGGQGAGQRLPGDRGAGGSGFFRCPGARICAQLAVAESRLAPSWRLLRRFSGAIPARGRLAVPGGHGAARVAGPPRPLRGARAGADRRSAEPAGPGAAGADSARLANGLCAIPVAVGGGHALACAPAGERTSFPAAVGCPGIWRGSAAGLARAGRAGDCRRLCGARGRAHGRRFWRGARCGIRGGRGVRRGGAVAPVAGPGNAGGNRLIQPSGWNARRMRASPVRSRCRRLALARLRQLGAGRFVKRAVVLGGVLEQLLRVFNHFAQIAEQSFLVQLHGIDADLNIAHRHLLARADLGGLAQFFFAVDLDHAAGHHHLAGAAAVAQAHQFQIGKTSDAGTGHVDRYDPLVELFGRHVAERQCRLLQGRAFVLGFLGDGRGLVVADVRRQRGDQHQRALHQLGNAPKVGLDPVDAMLLEAAHAVGQQARALQEVVGDQRLVHIELEVARRATHGDRHVVAEYLAAQHGHRFALGGVDLARHDGAARLVFGNRDFTEARARAGRHPAHVVGDFHQRRGQGFERAMGGQQRVVARQRGEFVLGSAERQRERVLQLGGDAVRIFRVSVEAGTDGGAARRQLQHAGQGVLDRLLGKVEMGHIAREFLAQRERGGVLQVGAADLDDVGKRLGLGLQAGAQLAQAGQHVVGQRLGGSHVDRGGEDVVRRLALVDVVVRVQQARFAAHAAHQLGAAVGQHLVHVHVGLGAGTGLPHGQRKFRQVLVGQYFVGGLGNGYRLGAVEQAQVEVDAGGGALDAGQGVNQLGRHALAGNVEMLEGALRLRAPQLFGGYVDGTKTVFFAAGTHKSSFVELPLRTGDPKAGFTMTFNSTTMQRLFSDNLLRLLACAALLAPATQAAELGEVAPRSYIGQPLSADIELALAPDEVNGLQARLAEPDVYRGANIVMNPALSSVRMAVVKRDNKQFLHVTTTGAVKADYVHVYVELSAGGRRDIRLATVWLQPDPNPAPPPPPVVAAVATAATAPVPPATAAVPASAAPQAAGAGGQATAPRLVRDRTRPAPMPSVHESEVGGPGGLKAAAAQARPSGMVSVRDIPERISEALGSARAAATAKPGQPAAKVDHKAAAKADDKAVAKADDKAGTKADEKAAAKAGEKAAARADNKAESKPESTTAEPALPAKSAHALLALPALPLPAGVKRAASSAAPAACAPSGITSGECKALDVQSQALSTKLAELEGKIRQLQVALAGSGASAAAAAVPVAATAPAKGAPAQPASAPSLVSEARAATPAHAAAPSAGAEPSAKGTPSQAGSEAPSAKGNPMQAGAEALSAKGAQSHAEASSASAAAAPAAGGAPGAVIKEASAAASATAHAAAEAASANAAAPPAVAQRRVLPKLKYKKEKPPEEQSSSLPLIAGGVGAALLAVAGAIYFLRRKKSGAGPLKIWQGFRKKQTPAQAETDSFLEVPEPRAAAPEPAAQWPTPPCIVNYLKETHDCNRPPIARPGTIPGVQAARPETRHVARQTVARATGPVERPARCGGRLSGCRWYRWPQLRRRRRPAGSACTVRPAAERAGRPGGGGQQRQPVADARCDRLRAVERPARQRAVGARAGDVPVPGARLRPPLRHLRNARHQNDQRADERRRPGHGLGGATGGGRRQHQGHVVRAQVQQPGRRGVFRRRGAAPGRDGHCRPGLYPAVGRRLSLSPPGRTEAGSGGHPRRLRPGRQSRPRVRVCVVVQGDVGRLRHCRAGVVAGQYRLVEPSCGHPQHRPGQDQPAAPRAPAQGRGHGGGADGTAPRAAQAQVRRRAGAVRAVPGQCAGRALDPSARRLLHRPGHSRWRRQTHGRAGQGSWDYPDARRRCFPRGLLTRHAGDGVHPRIGQVADFAVVGHDLFQQVDLAQARGAVQGGHAGGGGACDAGALRFQLAHAVPVAHARGGCHLIRQAGNIFVHREDFGSAGAQFVRGRHVVDQCIVVQAQFVSQLGGVAGGDFFGGQACLFHARAPGCQRHDRGQTIEFAILVRRGEGQDGFRERFRELPALGQFRADIGKRVAERRGFRVEAARIHRSGHFIERHGFFGHGRVNHQLADRMHHADGKCEAGADDQRAHRDKPQHQHRILHRPDAARHVVVGGVGQTQQLGAQYRVGRQFFGDIFGRDAGLVETADELLDNLGRGRQRSRILEQCVEFHLEVVRQADYSETHAHSVVCPVASTFTKECIMNKDQVKGTAKEIGGKIQEGAGKVVGSSEQQAKGLNKQAEGKVQKGVLLEEGLDGAIHVALRRAAGNAVLGAGQLRRQAVDVRKHAARFVAVHVQLGRAHEAFRVMGVVQRPVGHRRHRHAHGDLVRALRQQAQRHEAAIAPAEHADVLGIDKALLAQPFDAGQLIFHFDLAHVQVDGIGKSALAAARTTVVQAPDHKALLRHVLVEQVAPFARHVLRARAAVRGQEYRVFLGRIETGRLGDRVVQRLAVFRLDGAVFGTQVRIEVFRIRMVGVEFVMFEPADHAAVGTADAHLRRRVRIRVRVHEHFAIAGKVRVVPAVALRDAGRLVGGGAVEFQCVGLAVDHRVAVRLHEYAARFFIDGQQAIDAPFAARDRVQQLAVHVVQRGGIDRDQFQLFLVAGLALEQQGFAVAAPVGAHQVDVLLGSEVDVADLARGGRDDVQLHGGVRIAGGRVALVDHVGAVRIDFETARHRHLRFIVAFVRDGGVVRRPVVAGGLVHFFLRHELGFAVVDGARAVGGELAFLAGGEVDHEQVLVAHERHVAALGRNFRIEHIALGHQAGGVGLAGVDQVQIAGDRHQQLLAVRRPAVVEDTLEGSRARALAAGFFSVGQVFFRHQGLGIDQAVRGFILQVVFPQVQLELVVVAAFQERDTGAVRRDLQVAHAGTAERRVGMDAVQGEFFGSSVTAGQQGNGRQWSENKAHEEVSRGVGNPRRYQTGTVVASRRSVIPAQAGMTKRRGARRCALALRKLLSHPRHRQPLQRPAQQYRRHRQSHHQPDPETGRGHWLRRRPRQPWRRQAQPAADGQRETPERQHLDLHRLARHLIAAQRARCGHLRGIAQLEQRCKQQQVRAQRLHRRVRRVRARDLVAAQHDKNRRQHAERERHPHAHPRHEPRPHRLAFAHRLSHARDQRDAKAERHHEHQRCKIERDLVRRNLHHAIARHQQAHRAKCADLGKITDPDRHPEAQHRTDFRPVRPLPVRERIRGAVGGRVFHPGQHGRQHDPHAQRGRYGAAHAAQLRHAPVAEHQQPVDAHVDQQSQDGNDHHRPGFIDAGAVAVQRAVRGKRRQAQADDVHEQLGLVLHVRRQRLPHRVRYPGHVAGAGVVRDDAVNGHHGAAHGDQDDGPDRRAQRHGRQFVGAGVAGHGNVGHAHAHRGQLADQHGPGQLPQGGGFGADVGEGERVRHRRITKWQNSRTRILPLATLFRCNFSALAGVAAHAGEIALFTDDNFRGPSITLRDSVPDLVRRGFNDRASSVVVRSGTWELCEHANFGGQCRVLERGEYRRLEGFNDEVSSVREIQDRGGDRGRDRGDRNGWGGGGRGDRRDESVTMFEQADFRGRQVELNRDIRTLNDVGFNDRAGSIIVRDGGALSSGLTGADLRRFWGRLAEEATTRTATVEYKDYYQTLGVAKTASEDDIKKAYRKLVRKYHPDVSKEPDAQKKTQDLNEAYGVLGDAEKRAAYDDLGRGQQYRAGQEFRPPPGWGRGTAGGMGGQGGQGFGNADPSDFFSDLFANFGGRHPQDRPDRGRARRARPYIHARAHAQRQHPERGDGRPATAPDGARPERRGGTGRPVSGNPVQRQSALPYRRPRCLPDGAGYAMGNGAGRRHRSDHAVGQGQRHGAGRFANGPQAAPARTRHSGQGSGRFVPAARSGAAAGHDRQGKRTVSADGARPGLQSARGRMTDGRKQASRRGDGHRRGHR</sequence>
<feature type="compositionally biased region" description="Basic and acidic residues" evidence="4">
    <location>
        <begin position="5315"/>
        <end position="5334"/>
    </location>
</feature>
<dbReference type="InterPro" id="IPR036629">
    <property type="entry name" value="YjbJ_sf"/>
</dbReference>
<feature type="region of interest" description="Disordered" evidence="4">
    <location>
        <begin position="3592"/>
        <end position="3719"/>
    </location>
</feature>
<feature type="compositionally biased region" description="Low complexity" evidence="4">
    <location>
        <begin position="3260"/>
        <end position="3295"/>
    </location>
</feature>
<feature type="region of interest" description="Disordered" evidence="4">
    <location>
        <begin position="5744"/>
        <end position="5906"/>
    </location>
</feature>
<dbReference type="InterPro" id="IPR011024">
    <property type="entry name" value="G_crystallin-like"/>
</dbReference>
<feature type="compositionally biased region" description="Basic and acidic residues" evidence="4">
    <location>
        <begin position="4903"/>
        <end position="4912"/>
    </location>
</feature>
<dbReference type="Pfam" id="PF16537">
    <property type="entry name" value="T2SSB"/>
    <property type="match status" value="1"/>
</dbReference>
<feature type="region of interest" description="Disordered" evidence="4">
    <location>
        <begin position="1839"/>
        <end position="1964"/>
    </location>
</feature>
<dbReference type="GO" id="GO:0051082">
    <property type="term" value="F:unfolded protein binding"/>
    <property type="evidence" value="ECO:0007669"/>
    <property type="project" value="TreeGrafter"/>
</dbReference>
<dbReference type="SUPFAM" id="SSF69047">
    <property type="entry name" value="Hypothetical protein YjbJ"/>
    <property type="match status" value="1"/>
</dbReference>
<feature type="compositionally biased region" description="Gly residues" evidence="4">
    <location>
        <begin position="5688"/>
        <end position="5704"/>
    </location>
</feature>
<proteinExistence type="inferred from homology"/>
<feature type="region of interest" description="Disordered" evidence="4">
    <location>
        <begin position="5315"/>
        <end position="5383"/>
    </location>
</feature>
<dbReference type="InterPro" id="IPR004435">
    <property type="entry name" value="MobB_dom"/>
</dbReference>
<accession>A0A699GDH1</accession>
<dbReference type="InterPro" id="IPR057840">
    <property type="entry name" value="FimV_N"/>
</dbReference>
<feature type="compositionally biased region" description="Low complexity" evidence="4">
    <location>
        <begin position="1332"/>
        <end position="1346"/>
    </location>
</feature>
<dbReference type="Gene3D" id="3.40.50.300">
    <property type="entry name" value="P-loop containing nucleotide triphosphate hydrolases"/>
    <property type="match status" value="1"/>
</dbReference>
<feature type="region of interest" description="Disordered" evidence="4">
    <location>
        <begin position="5675"/>
        <end position="5710"/>
    </location>
</feature>
<dbReference type="PANTHER" id="PTHR43096">
    <property type="entry name" value="DNAJ HOMOLOG 1, MITOCHONDRIAL-RELATED"/>
    <property type="match status" value="1"/>
</dbReference>
<protein>
    <submittedName>
        <fullName evidence="7">Chaperone protein DnaJ A6, chloroplastic</fullName>
    </submittedName>
</protein>
<feature type="compositionally biased region" description="Basic and acidic residues" evidence="4">
    <location>
        <begin position="3623"/>
        <end position="3633"/>
    </location>
</feature>
<evidence type="ECO:0000256" key="3">
    <source>
        <dbReference type="ARBA" id="ARBA00023186"/>
    </source>
</evidence>
<feature type="compositionally biased region" description="Basic residues" evidence="4">
    <location>
        <begin position="3708"/>
        <end position="3719"/>
    </location>
</feature>
<evidence type="ECO:0000259" key="6">
    <source>
        <dbReference type="PROSITE" id="PS50915"/>
    </source>
</evidence>
<feature type="region of interest" description="Disordered" evidence="4">
    <location>
        <begin position="4955"/>
        <end position="5018"/>
    </location>
</feature>
<dbReference type="InterPro" id="IPR036869">
    <property type="entry name" value="J_dom_sf"/>
</dbReference>
<feature type="compositionally biased region" description="Low complexity" evidence="4">
    <location>
        <begin position="3654"/>
        <end position="3665"/>
    </location>
</feature>
<dbReference type="SMART" id="SM00247">
    <property type="entry name" value="XTALbg"/>
    <property type="match status" value="1"/>
</dbReference>
<feature type="compositionally biased region" description="Basic and acidic residues" evidence="4">
    <location>
        <begin position="5886"/>
        <end position="5898"/>
    </location>
</feature>
<feature type="region of interest" description="Disordered" evidence="4">
    <location>
        <begin position="389"/>
        <end position="418"/>
    </location>
</feature>
<keyword evidence="2" id="KW-0677">Repeat</keyword>
<feature type="compositionally biased region" description="Basic and acidic residues" evidence="4">
    <location>
        <begin position="273"/>
        <end position="282"/>
    </location>
</feature>
<dbReference type="PROSITE" id="PS50076">
    <property type="entry name" value="DNAJ_2"/>
    <property type="match status" value="1"/>
</dbReference>
<dbReference type="CDD" id="cd06257">
    <property type="entry name" value="DnaJ"/>
    <property type="match status" value="1"/>
</dbReference>
<feature type="region of interest" description="Disordered" evidence="4">
    <location>
        <begin position="1326"/>
        <end position="1346"/>
    </location>
</feature>
<feature type="region of interest" description="Disordered" evidence="4">
    <location>
        <begin position="1136"/>
        <end position="1176"/>
    </location>
</feature>
<feature type="compositionally biased region" description="Basic residues" evidence="4">
    <location>
        <begin position="4991"/>
        <end position="5001"/>
    </location>
</feature>
<feature type="compositionally biased region" description="Basic and acidic residues" evidence="4">
    <location>
        <begin position="1804"/>
        <end position="1815"/>
    </location>
</feature>
<feature type="region of interest" description="Disordered" evidence="4">
    <location>
        <begin position="1792"/>
        <end position="1820"/>
    </location>
</feature>
<dbReference type="Pfam" id="PF03205">
    <property type="entry name" value="MobB"/>
    <property type="match status" value="1"/>
</dbReference>
<feature type="compositionally biased region" description="Basic residues" evidence="4">
    <location>
        <begin position="1843"/>
        <end position="1864"/>
    </location>
</feature>
<feature type="compositionally biased region" description="Basic and acidic residues" evidence="4">
    <location>
        <begin position="310"/>
        <end position="319"/>
    </location>
</feature>
<feature type="compositionally biased region" description="Gly residues" evidence="4">
    <location>
        <begin position="5373"/>
        <end position="5382"/>
    </location>
</feature>
<dbReference type="EMBL" id="BKCJ010000001">
    <property type="protein sequence ID" value="GEU28044.1"/>
    <property type="molecule type" value="Genomic_DNA"/>
</dbReference>
<dbReference type="Pfam" id="PF00226">
    <property type="entry name" value="DnaJ"/>
    <property type="match status" value="1"/>
</dbReference>
<feature type="compositionally biased region" description="Basic and acidic residues" evidence="4">
    <location>
        <begin position="5502"/>
        <end position="5518"/>
    </location>
</feature>
<feature type="region of interest" description="Disordered" evidence="4">
    <location>
        <begin position="3097"/>
        <end position="3168"/>
    </location>
</feature>
<feature type="compositionally biased region" description="Low complexity" evidence="4">
    <location>
        <begin position="1136"/>
        <end position="1167"/>
    </location>
</feature>
<comment type="caution">
    <text evidence="7">The sequence shown here is derived from an EMBL/GenBank/DDBJ whole genome shotgun (WGS) entry which is preliminary data.</text>
</comment>
<feature type="compositionally biased region" description="Basic residues" evidence="4">
    <location>
        <begin position="3613"/>
        <end position="3622"/>
    </location>
</feature>
<feature type="region of interest" description="Disordered" evidence="4">
    <location>
        <begin position="5111"/>
        <end position="5130"/>
    </location>
</feature>
<feature type="region of interest" description="Disordered" evidence="4">
    <location>
        <begin position="701"/>
        <end position="747"/>
    </location>
</feature>
<feature type="compositionally biased region" description="Low complexity" evidence="4">
    <location>
        <begin position="2107"/>
        <end position="2122"/>
    </location>
</feature>
<feature type="region of interest" description="Disordered" evidence="4">
    <location>
        <begin position="3753"/>
        <end position="3842"/>
    </location>
</feature>
<feature type="domain" description="Beta/gamma crystallin 'Greek key'" evidence="6">
    <location>
        <begin position="5532"/>
        <end position="5572"/>
    </location>
</feature>
<feature type="region of interest" description="Disordered" evidence="4">
    <location>
        <begin position="3550"/>
        <end position="3579"/>
    </location>
</feature>
<dbReference type="CDD" id="cd03116">
    <property type="entry name" value="MobB"/>
    <property type="match status" value="1"/>
</dbReference>
<evidence type="ECO:0000256" key="1">
    <source>
        <dbReference type="ARBA" id="ARBA00009646"/>
    </source>
</evidence>
<comment type="similarity">
    <text evidence="1">Belongs to the beta/gamma-crystallin family.</text>
</comment>
<dbReference type="PROSITE" id="PS50915">
    <property type="entry name" value="CRYSTALLIN_BETA_GAMMA"/>
    <property type="match status" value="3"/>
</dbReference>
<dbReference type="NCBIfam" id="TIGR00176">
    <property type="entry name" value="mobB"/>
    <property type="match status" value="1"/>
</dbReference>
<name>A0A699GDH1_TANCI</name>
<feature type="compositionally biased region" description="Low complexity" evidence="4">
    <location>
        <begin position="3784"/>
        <end position="3793"/>
    </location>
</feature>
<feature type="region of interest" description="Disordered" evidence="4">
    <location>
        <begin position="642"/>
        <end position="687"/>
    </location>
</feature>
<feature type="region of interest" description="Disordered" evidence="4">
    <location>
        <begin position="5502"/>
        <end position="5532"/>
    </location>
</feature>
<feature type="compositionally biased region" description="Basic residues" evidence="4">
    <location>
        <begin position="4956"/>
        <end position="4965"/>
    </location>
</feature>
<dbReference type="InterPro" id="IPR001623">
    <property type="entry name" value="DnaJ_domain"/>
</dbReference>
<dbReference type="PANTHER" id="PTHR43096:SF52">
    <property type="entry name" value="DNAJ HOMOLOG 1, MITOCHONDRIAL-RELATED"/>
    <property type="match status" value="1"/>
</dbReference>
<dbReference type="InterPro" id="IPR032389">
    <property type="entry name" value="GspB_C"/>
</dbReference>
<dbReference type="Gene3D" id="2.60.20.10">
    <property type="entry name" value="Crystallins"/>
    <property type="match status" value="2"/>
</dbReference>
<dbReference type="InterPro" id="IPR025906">
    <property type="entry name" value="YjfB_motility"/>
</dbReference>
<feature type="compositionally biased region" description="Basic residues" evidence="4">
    <location>
        <begin position="962"/>
        <end position="994"/>
    </location>
</feature>
<feature type="domain" description="Beta/gamma crystallin 'Greek key'" evidence="6">
    <location>
        <begin position="5425"/>
        <end position="5465"/>
    </location>
</feature>
<dbReference type="SUPFAM" id="SSF49695">
    <property type="entry name" value="gamma-Crystallin-like"/>
    <property type="match status" value="1"/>
</dbReference>
<feature type="compositionally biased region" description="Low complexity" evidence="4">
    <location>
        <begin position="899"/>
        <end position="908"/>
    </location>
</feature>
<feature type="region of interest" description="Disordered" evidence="4">
    <location>
        <begin position="5075"/>
        <end position="5102"/>
    </location>
</feature>
<keyword evidence="3" id="KW-0143">Chaperone</keyword>
<feature type="compositionally biased region" description="Low complexity" evidence="4">
    <location>
        <begin position="673"/>
        <end position="684"/>
    </location>
</feature>
<feature type="compositionally biased region" description="Low complexity" evidence="4">
    <location>
        <begin position="1626"/>
        <end position="1647"/>
    </location>
</feature>
<dbReference type="InterPro" id="IPR027417">
    <property type="entry name" value="P-loop_NTPase"/>
</dbReference>
<feature type="region of interest" description="Disordered" evidence="4">
    <location>
        <begin position="3260"/>
        <end position="3329"/>
    </location>
</feature>
<dbReference type="Pfam" id="PF25800">
    <property type="entry name" value="FimV_N"/>
    <property type="match status" value="1"/>
</dbReference>
<feature type="compositionally biased region" description="Basic and acidic residues" evidence="4">
    <location>
        <begin position="3111"/>
        <end position="3160"/>
    </location>
</feature>
<dbReference type="Pfam" id="PF14070">
    <property type="entry name" value="YjfB_motility"/>
    <property type="match status" value="1"/>
</dbReference>
<feature type="region of interest" description="Disordered" evidence="4">
    <location>
        <begin position="891"/>
        <end position="1060"/>
    </location>
</feature>
<feature type="region of interest" description="Disordered" evidence="4">
    <location>
        <begin position="2103"/>
        <end position="2137"/>
    </location>
</feature>
<dbReference type="GO" id="GO:0005525">
    <property type="term" value="F:GTP binding"/>
    <property type="evidence" value="ECO:0007669"/>
    <property type="project" value="InterPro"/>
</dbReference>
<feature type="compositionally biased region" description="Low complexity" evidence="4">
    <location>
        <begin position="3097"/>
        <end position="3110"/>
    </location>
</feature>
<feature type="region of interest" description="Disordered" evidence="4">
    <location>
        <begin position="5196"/>
        <end position="5255"/>
    </location>
</feature>
<feature type="compositionally biased region" description="Low complexity" evidence="4">
    <location>
        <begin position="1029"/>
        <end position="1055"/>
    </location>
</feature>
<feature type="compositionally biased region" description="Basic residues" evidence="4">
    <location>
        <begin position="3819"/>
        <end position="3834"/>
    </location>
</feature>
<dbReference type="GO" id="GO:0042026">
    <property type="term" value="P:protein refolding"/>
    <property type="evidence" value="ECO:0007669"/>
    <property type="project" value="TreeGrafter"/>
</dbReference>
<dbReference type="PRINTS" id="PR00625">
    <property type="entry name" value="JDOMAIN"/>
</dbReference>
<evidence type="ECO:0000259" key="5">
    <source>
        <dbReference type="PROSITE" id="PS50076"/>
    </source>
</evidence>
<dbReference type="GO" id="GO:0006777">
    <property type="term" value="P:Mo-molybdopterin cofactor biosynthetic process"/>
    <property type="evidence" value="ECO:0007669"/>
    <property type="project" value="InterPro"/>
</dbReference>
<feature type="region of interest" description="Disordered" evidence="4">
    <location>
        <begin position="777"/>
        <end position="797"/>
    </location>
</feature>
<feature type="region of interest" description="Disordered" evidence="4">
    <location>
        <begin position="268"/>
        <end position="291"/>
    </location>
</feature>
<dbReference type="SMART" id="SM00271">
    <property type="entry name" value="DnaJ"/>
    <property type="match status" value="1"/>
</dbReference>
<feature type="domain" description="Beta/gamma crystallin 'Greek key'" evidence="6">
    <location>
        <begin position="5466"/>
        <end position="5505"/>
    </location>
</feature>
<feature type="compositionally biased region" description="Gly residues" evidence="4">
    <location>
        <begin position="3637"/>
        <end position="3646"/>
    </location>
</feature>
<dbReference type="Gene3D" id="1.10.287.110">
    <property type="entry name" value="DnaJ domain"/>
    <property type="match status" value="1"/>
</dbReference>
<dbReference type="SUPFAM" id="SSF46565">
    <property type="entry name" value="Chaperone J-domain"/>
    <property type="match status" value="1"/>
</dbReference>
<feature type="compositionally biased region" description="Basic residues" evidence="4">
    <location>
        <begin position="397"/>
        <end position="416"/>
    </location>
</feature>
<feature type="compositionally biased region" description="Polar residues" evidence="4">
    <location>
        <begin position="4893"/>
        <end position="4902"/>
    </location>
</feature>
<evidence type="ECO:0000256" key="4">
    <source>
        <dbReference type="SAM" id="MobiDB-lite"/>
    </source>
</evidence>
<evidence type="ECO:0000256" key="2">
    <source>
        <dbReference type="ARBA" id="ARBA00022737"/>
    </source>
</evidence>
<dbReference type="SUPFAM" id="SSF52540">
    <property type="entry name" value="P-loop containing nucleoside triphosphate hydrolases"/>
    <property type="match status" value="1"/>
</dbReference>
<feature type="compositionally biased region" description="Low complexity" evidence="4">
    <location>
        <begin position="1896"/>
        <end position="1906"/>
    </location>
</feature>
<reference evidence="7" key="1">
    <citation type="journal article" date="2019" name="Sci. Rep.">
        <title>Draft genome of Tanacetum cinerariifolium, the natural source of mosquito coil.</title>
        <authorList>
            <person name="Yamashiro T."/>
            <person name="Shiraishi A."/>
            <person name="Satake H."/>
            <person name="Nakayama K."/>
        </authorList>
    </citation>
    <scope>NUCLEOTIDE SEQUENCE</scope>
</reference>
<feature type="compositionally biased region" description="Basic residues" evidence="4">
    <location>
        <begin position="5091"/>
        <end position="5102"/>
    </location>
</feature>
<evidence type="ECO:0000313" key="7">
    <source>
        <dbReference type="EMBL" id="GEU28044.1"/>
    </source>
</evidence>
<organism evidence="7">
    <name type="scientific">Tanacetum cinerariifolium</name>
    <name type="common">Dalmatian daisy</name>
    <name type="synonym">Chrysanthemum cinerariifolium</name>
    <dbReference type="NCBI Taxonomy" id="118510"/>
    <lineage>
        <taxon>Eukaryota</taxon>
        <taxon>Viridiplantae</taxon>
        <taxon>Streptophyta</taxon>
        <taxon>Embryophyta</taxon>
        <taxon>Tracheophyta</taxon>
        <taxon>Spermatophyta</taxon>
        <taxon>Magnoliopsida</taxon>
        <taxon>eudicotyledons</taxon>
        <taxon>Gunneridae</taxon>
        <taxon>Pentapetalae</taxon>
        <taxon>asterids</taxon>
        <taxon>campanulids</taxon>
        <taxon>Asterales</taxon>
        <taxon>Asteraceae</taxon>
        <taxon>Asteroideae</taxon>
        <taxon>Anthemideae</taxon>
        <taxon>Anthemidinae</taxon>
        <taxon>Tanacetum</taxon>
    </lineage>
</organism>
<feature type="domain" description="J" evidence="5">
    <location>
        <begin position="5607"/>
        <end position="5671"/>
    </location>
</feature>
<feature type="compositionally biased region" description="Low complexity" evidence="4">
    <location>
        <begin position="3763"/>
        <end position="3775"/>
    </location>
</feature>
<dbReference type="Pfam" id="PF00030">
    <property type="entry name" value="Crystall"/>
    <property type="match status" value="1"/>
</dbReference>
<feature type="region of interest" description="Disordered" evidence="4">
    <location>
        <begin position="308"/>
        <end position="343"/>
    </location>
</feature>
<dbReference type="GO" id="GO:0005737">
    <property type="term" value="C:cytoplasm"/>
    <property type="evidence" value="ECO:0007669"/>
    <property type="project" value="TreeGrafter"/>
</dbReference>
<feature type="region of interest" description="Disordered" evidence="4">
    <location>
        <begin position="3049"/>
        <end position="3080"/>
    </location>
</feature>
<feature type="compositionally biased region" description="Basic and acidic residues" evidence="4">
    <location>
        <begin position="5113"/>
        <end position="5130"/>
    </location>
</feature>
<dbReference type="InterPro" id="IPR001064">
    <property type="entry name" value="Beta/gamma_crystallin"/>
</dbReference>
<feature type="region of interest" description="Disordered" evidence="4">
    <location>
        <begin position="1607"/>
        <end position="1735"/>
    </location>
</feature>
<feature type="region of interest" description="Disordered" evidence="4">
    <location>
        <begin position="2030"/>
        <end position="2053"/>
    </location>
</feature>
<feature type="region of interest" description="Disordered" evidence="4">
    <location>
        <begin position="4893"/>
        <end position="4919"/>
    </location>
</feature>
<gene>
    <name evidence="7" type="ORF">Tci_000022</name>
</gene>
<feature type="region of interest" description="Disordered" evidence="4">
    <location>
        <begin position="5715"/>
        <end position="5734"/>
    </location>
</feature>
<dbReference type="Gene3D" id="1.10.1470.10">
    <property type="entry name" value="YjbJ"/>
    <property type="match status" value="1"/>
</dbReference>
<feature type="compositionally biased region" description="Low complexity" evidence="4">
    <location>
        <begin position="929"/>
        <end position="943"/>
    </location>
</feature>